<sequence length="122" mass="13651">MAFIMSLERRILVMFWCTRASTSARAEVSPRYPMKAMNPESRINTMKAAARRGPTLKRSKREVMESLGSRGWDAVASTDQQRALRSRPFVITPTSNGVACSQWSGLDELVKRVLRQVMGACG</sequence>
<name>A0A7Z7NH66_XANCH</name>
<evidence type="ECO:0000313" key="1">
    <source>
        <dbReference type="EMBL" id="SOO24827.1"/>
    </source>
</evidence>
<dbReference type="EMBL" id="OCZC01000069">
    <property type="protein sequence ID" value="SOO24827.1"/>
    <property type="molecule type" value="Genomic_DNA"/>
</dbReference>
<gene>
    <name evidence="1" type="ORF">XFF6991_420044</name>
</gene>
<accession>A0A7Z7NH66</accession>
<dbReference type="AlphaFoldDB" id="A0A7Z7NH66"/>
<proteinExistence type="predicted"/>
<organism evidence="1 2">
    <name type="scientific">Xanthomonas campestris pv. phaseoli</name>
    <dbReference type="NCBI Taxonomy" id="317013"/>
    <lineage>
        <taxon>Bacteria</taxon>
        <taxon>Pseudomonadati</taxon>
        <taxon>Pseudomonadota</taxon>
        <taxon>Gammaproteobacteria</taxon>
        <taxon>Lysobacterales</taxon>
        <taxon>Lysobacteraceae</taxon>
        <taxon>Xanthomonas</taxon>
    </lineage>
</organism>
<reference evidence="1 2" key="1">
    <citation type="submission" date="2017-10" db="EMBL/GenBank/DDBJ databases">
        <authorList>
            <person name="Regsiter A."/>
            <person name="William W."/>
        </authorList>
    </citation>
    <scope>NUCLEOTIDE SEQUENCE [LARGE SCALE GENOMIC DNA]</scope>
    <source>
        <strain evidence="1 2">CFBP6991</strain>
    </source>
</reference>
<dbReference type="Proteomes" id="UP000234345">
    <property type="component" value="Unassembled WGS sequence"/>
</dbReference>
<comment type="caution">
    <text evidence="1">The sequence shown here is derived from an EMBL/GenBank/DDBJ whole genome shotgun (WGS) entry which is preliminary data.</text>
</comment>
<evidence type="ECO:0000313" key="2">
    <source>
        <dbReference type="Proteomes" id="UP000234345"/>
    </source>
</evidence>
<protein>
    <submittedName>
        <fullName evidence="1">Uncharacterized protein</fullName>
    </submittedName>
</protein>